<evidence type="ECO:0000313" key="2">
    <source>
        <dbReference type="Proteomes" id="UP000886780"/>
    </source>
</evidence>
<organism evidence="1 2">
    <name type="scientific">Candidatus Lachnoclostridium stercoripullorum</name>
    <dbReference type="NCBI Taxonomy" id="2838635"/>
    <lineage>
        <taxon>Bacteria</taxon>
        <taxon>Bacillati</taxon>
        <taxon>Bacillota</taxon>
        <taxon>Clostridia</taxon>
        <taxon>Lachnospirales</taxon>
        <taxon>Lachnospiraceae</taxon>
    </lineage>
</organism>
<proteinExistence type="predicted"/>
<protein>
    <submittedName>
        <fullName evidence="1">Uncharacterized protein</fullName>
    </submittedName>
</protein>
<dbReference type="EMBL" id="DXEU01000045">
    <property type="protein sequence ID" value="HIX51663.1"/>
    <property type="molecule type" value="Genomic_DNA"/>
</dbReference>
<reference evidence="1" key="1">
    <citation type="journal article" date="2021" name="PeerJ">
        <title>Extensive microbial diversity within the chicken gut microbiome revealed by metagenomics and culture.</title>
        <authorList>
            <person name="Gilroy R."/>
            <person name="Ravi A."/>
            <person name="Getino M."/>
            <person name="Pursley I."/>
            <person name="Horton D.L."/>
            <person name="Alikhan N.F."/>
            <person name="Baker D."/>
            <person name="Gharbi K."/>
            <person name="Hall N."/>
            <person name="Watson M."/>
            <person name="Adriaenssens E.M."/>
            <person name="Foster-Nyarko E."/>
            <person name="Jarju S."/>
            <person name="Secka A."/>
            <person name="Antonio M."/>
            <person name="Oren A."/>
            <person name="Chaudhuri R.R."/>
            <person name="La Ragione R."/>
            <person name="Hildebrand F."/>
            <person name="Pallen M.J."/>
        </authorList>
    </citation>
    <scope>NUCLEOTIDE SEQUENCE</scope>
    <source>
        <strain evidence="1">ChiGjej4B4-12881</strain>
    </source>
</reference>
<feature type="non-terminal residue" evidence="1">
    <location>
        <position position="250"/>
    </location>
</feature>
<accession>A0A9D1W362</accession>
<comment type="caution">
    <text evidence="1">The sequence shown here is derived from an EMBL/GenBank/DDBJ whole genome shotgun (WGS) entry which is preliminary data.</text>
</comment>
<gene>
    <name evidence="1" type="ORF">IAA28_02520</name>
</gene>
<reference evidence="1" key="2">
    <citation type="submission" date="2021-04" db="EMBL/GenBank/DDBJ databases">
        <authorList>
            <person name="Gilroy R."/>
        </authorList>
    </citation>
    <scope>NUCLEOTIDE SEQUENCE</scope>
    <source>
        <strain evidence="1">ChiGjej4B4-12881</strain>
    </source>
</reference>
<evidence type="ECO:0000313" key="1">
    <source>
        <dbReference type="EMBL" id="HIX51663.1"/>
    </source>
</evidence>
<sequence>MDYGRRGDSLFALAFRKKEDTKELYRALCAAWESGAFGESADLGGSAAFGRSPAFEARGDFGGSSPRREVTAASAGEELWLETDGEALVVTAWANLCALPSGPPTGKLLDLAAGTGGFPGNLGGRRCRRALLYSGSALEPERRDISLSALEPERRGISPSGLEAAVFNIGEGRNAGLLADCRKLREYARLIDRVKGELALDAYPVRAVKRAVGWALTAGVLEELLRSRGDEVREILLREYEAESSVVREK</sequence>
<name>A0A9D1W362_9FIRM</name>
<dbReference type="AlphaFoldDB" id="A0A9D1W362"/>
<dbReference type="Proteomes" id="UP000886780">
    <property type="component" value="Unassembled WGS sequence"/>
</dbReference>